<dbReference type="InterPro" id="IPR001789">
    <property type="entry name" value="Sig_transdc_resp-reg_receiver"/>
</dbReference>
<evidence type="ECO:0008006" key="13">
    <source>
        <dbReference type="Google" id="ProtNLM"/>
    </source>
</evidence>
<dbReference type="SMART" id="SM00448">
    <property type="entry name" value="REC"/>
    <property type="match status" value="1"/>
</dbReference>
<evidence type="ECO:0000256" key="4">
    <source>
        <dbReference type="ARBA" id="ARBA00023012"/>
    </source>
</evidence>
<protein>
    <recommendedName>
        <fullName evidence="13">DNA-binding response regulator</fullName>
    </recommendedName>
</protein>
<dbReference type="InterPro" id="IPR011006">
    <property type="entry name" value="CheY-like_superfamily"/>
</dbReference>
<dbReference type="SMART" id="SM00342">
    <property type="entry name" value="HTH_ARAC"/>
    <property type="match status" value="1"/>
</dbReference>
<dbReference type="Gene3D" id="3.40.50.2300">
    <property type="match status" value="1"/>
</dbReference>
<keyword evidence="5" id="KW-0805">Transcription regulation</keyword>
<dbReference type="InterPro" id="IPR018062">
    <property type="entry name" value="HTH_AraC-typ_CS"/>
</dbReference>
<keyword evidence="2" id="KW-0963">Cytoplasm</keyword>
<keyword evidence="7" id="KW-0804">Transcription</keyword>
<evidence type="ECO:0000313" key="12">
    <source>
        <dbReference type="Proteomes" id="UP000247476"/>
    </source>
</evidence>
<name>A0A2V5KB16_9BACL</name>
<keyword evidence="6" id="KW-0238">DNA-binding</keyword>
<dbReference type="InterPro" id="IPR051552">
    <property type="entry name" value="HptR"/>
</dbReference>
<evidence type="ECO:0000256" key="5">
    <source>
        <dbReference type="ARBA" id="ARBA00023015"/>
    </source>
</evidence>
<evidence type="ECO:0000256" key="1">
    <source>
        <dbReference type="ARBA" id="ARBA00004496"/>
    </source>
</evidence>
<evidence type="ECO:0000256" key="7">
    <source>
        <dbReference type="ARBA" id="ARBA00023163"/>
    </source>
</evidence>
<organism evidence="11 12">
    <name type="scientific">Paenibacillus flagellatus</name>
    <dbReference type="NCBI Taxonomy" id="2211139"/>
    <lineage>
        <taxon>Bacteria</taxon>
        <taxon>Bacillati</taxon>
        <taxon>Bacillota</taxon>
        <taxon>Bacilli</taxon>
        <taxon>Bacillales</taxon>
        <taxon>Paenibacillaceae</taxon>
        <taxon>Paenibacillus</taxon>
    </lineage>
</organism>
<dbReference type="InterPro" id="IPR018060">
    <property type="entry name" value="HTH_AraC"/>
</dbReference>
<dbReference type="GO" id="GO:0003700">
    <property type="term" value="F:DNA-binding transcription factor activity"/>
    <property type="evidence" value="ECO:0007669"/>
    <property type="project" value="InterPro"/>
</dbReference>
<sequence length="538" mass="60105">MYSLLIVDDEKWVRQGLRTTVDWASEGIEVIGEAADGAQALELMRERTPDIVLTDVKMPELDGLALMEEIRSRGWACQVVVISGYDDFHFARQAIKCGAVDYILKPIQETNLVDVIRRCADRLDTRSRQMSQMSSLHLSLRESVPLAKQRHLEMLLTGERTYGASLLAEKWQALRIPLTPERIRVVAAWVHDWGEKGRTDEDKRAIAYALGNMAEEIASRTGSAVACPVRGREAQLAVLYSGRHGSGAKAPFAELIDFAARYLGVGVTLGVSGERDAVSLPASFEEAVEASLTAFYEGFGAVYECRASVAPEPSPASLPAEPGGSWFNRVLHAMKLGDEPAIRACIEEWLDPLRDRKPDTPPHVMYRTVSRTLESLAAHWGQHTNLDEKADRPEDESPPVRMPVCTIEELRGRLPELLLRCAREAGPGGGRSRIVQLALAYIHQHYAEPLSMNDVAEAHHVNASYFSSLFHEEVGETFSKYVMRLRMEKAKRFLKESTMKVYEVAYKVGYNDYRHFAKTFKDAVGVTPAQFREWGSAT</sequence>
<dbReference type="GO" id="GO:0000160">
    <property type="term" value="P:phosphorelay signal transduction system"/>
    <property type="evidence" value="ECO:0007669"/>
    <property type="project" value="UniProtKB-KW"/>
</dbReference>
<keyword evidence="3 8" id="KW-0597">Phosphoprotein</keyword>
<dbReference type="PROSITE" id="PS00041">
    <property type="entry name" value="HTH_ARAC_FAMILY_1"/>
    <property type="match status" value="1"/>
</dbReference>
<accession>A0A2V5KB16</accession>
<dbReference type="SUPFAM" id="SSF46689">
    <property type="entry name" value="Homeodomain-like"/>
    <property type="match status" value="2"/>
</dbReference>
<dbReference type="GO" id="GO:0043565">
    <property type="term" value="F:sequence-specific DNA binding"/>
    <property type="evidence" value="ECO:0007669"/>
    <property type="project" value="InterPro"/>
</dbReference>
<dbReference type="Proteomes" id="UP000247476">
    <property type="component" value="Unassembled WGS sequence"/>
</dbReference>
<evidence type="ECO:0000256" key="2">
    <source>
        <dbReference type="ARBA" id="ARBA00022490"/>
    </source>
</evidence>
<evidence type="ECO:0000256" key="8">
    <source>
        <dbReference type="PROSITE-ProRule" id="PRU00169"/>
    </source>
</evidence>
<comment type="subcellular location">
    <subcellularLocation>
        <location evidence="1">Cytoplasm</location>
    </subcellularLocation>
</comment>
<evidence type="ECO:0000256" key="6">
    <source>
        <dbReference type="ARBA" id="ARBA00023125"/>
    </source>
</evidence>
<dbReference type="PRINTS" id="PR00032">
    <property type="entry name" value="HTHARAC"/>
</dbReference>
<comment type="caution">
    <text evidence="11">The sequence shown here is derived from an EMBL/GenBank/DDBJ whole genome shotgun (WGS) entry which is preliminary data.</text>
</comment>
<dbReference type="InterPro" id="IPR009057">
    <property type="entry name" value="Homeodomain-like_sf"/>
</dbReference>
<evidence type="ECO:0000259" key="9">
    <source>
        <dbReference type="PROSITE" id="PS01124"/>
    </source>
</evidence>
<dbReference type="EMBL" id="QJVJ01000015">
    <property type="protein sequence ID" value="PYI51030.1"/>
    <property type="molecule type" value="Genomic_DNA"/>
</dbReference>
<dbReference type="SUPFAM" id="SSF52172">
    <property type="entry name" value="CheY-like"/>
    <property type="match status" value="1"/>
</dbReference>
<dbReference type="PANTHER" id="PTHR42713:SF3">
    <property type="entry name" value="TRANSCRIPTIONAL REGULATORY PROTEIN HPTR"/>
    <property type="match status" value="1"/>
</dbReference>
<reference evidence="11 12" key="1">
    <citation type="submission" date="2018-05" db="EMBL/GenBank/DDBJ databases">
        <title>Paenibacillus flagellatus sp. nov., isolated from selenium mineral soil.</title>
        <authorList>
            <person name="Dai X."/>
        </authorList>
    </citation>
    <scope>NUCLEOTIDE SEQUENCE [LARGE SCALE GENOMIC DNA]</scope>
    <source>
        <strain evidence="11 12">DXL2</strain>
    </source>
</reference>
<evidence type="ECO:0000313" key="11">
    <source>
        <dbReference type="EMBL" id="PYI51030.1"/>
    </source>
</evidence>
<dbReference type="Gene3D" id="1.10.10.60">
    <property type="entry name" value="Homeodomain-like"/>
    <property type="match status" value="2"/>
</dbReference>
<gene>
    <name evidence="11" type="ORF">DLM86_27070</name>
</gene>
<keyword evidence="4" id="KW-0902">Two-component regulatory system</keyword>
<dbReference type="Pfam" id="PF12833">
    <property type="entry name" value="HTH_18"/>
    <property type="match status" value="1"/>
</dbReference>
<feature type="modified residue" description="4-aspartylphosphate" evidence="8">
    <location>
        <position position="55"/>
    </location>
</feature>
<dbReference type="PROSITE" id="PS50110">
    <property type="entry name" value="RESPONSE_REGULATORY"/>
    <property type="match status" value="1"/>
</dbReference>
<dbReference type="InterPro" id="IPR020449">
    <property type="entry name" value="Tscrpt_reg_AraC-type_HTH"/>
</dbReference>
<evidence type="ECO:0000259" key="10">
    <source>
        <dbReference type="PROSITE" id="PS50110"/>
    </source>
</evidence>
<feature type="domain" description="HTH araC/xylS-type" evidence="9">
    <location>
        <begin position="436"/>
        <end position="534"/>
    </location>
</feature>
<dbReference type="PANTHER" id="PTHR42713">
    <property type="entry name" value="HISTIDINE KINASE-RELATED"/>
    <property type="match status" value="1"/>
</dbReference>
<dbReference type="GO" id="GO:0005737">
    <property type="term" value="C:cytoplasm"/>
    <property type="evidence" value="ECO:0007669"/>
    <property type="project" value="UniProtKB-SubCell"/>
</dbReference>
<evidence type="ECO:0000256" key="3">
    <source>
        <dbReference type="ARBA" id="ARBA00022553"/>
    </source>
</evidence>
<dbReference type="Pfam" id="PF00072">
    <property type="entry name" value="Response_reg"/>
    <property type="match status" value="1"/>
</dbReference>
<dbReference type="PROSITE" id="PS01124">
    <property type="entry name" value="HTH_ARAC_FAMILY_2"/>
    <property type="match status" value="1"/>
</dbReference>
<dbReference type="OrthoDB" id="384217at2"/>
<dbReference type="CDD" id="cd17536">
    <property type="entry name" value="REC_YesN-like"/>
    <property type="match status" value="1"/>
</dbReference>
<dbReference type="AlphaFoldDB" id="A0A2V5KB16"/>
<dbReference type="RefSeq" id="WP_110843184.1">
    <property type="nucleotide sequence ID" value="NZ_QJVJ01000015.1"/>
</dbReference>
<keyword evidence="12" id="KW-1185">Reference proteome</keyword>
<feature type="domain" description="Response regulatory" evidence="10">
    <location>
        <begin position="3"/>
        <end position="120"/>
    </location>
</feature>
<proteinExistence type="predicted"/>